<comment type="caution">
    <text evidence="1">The sequence shown here is derived from an EMBL/GenBank/DDBJ whole genome shotgun (WGS) entry which is preliminary data.</text>
</comment>
<proteinExistence type="predicted"/>
<organism evidence="1 2">
    <name type="scientific">bacterium (Candidatus Gribaldobacteria) CG10_big_fil_rev_8_21_14_0_10_41_12</name>
    <dbReference type="NCBI Taxonomy" id="2014277"/>
    <lineage>
        <taxon>Bacteria</taxon>
        <taxon>Candidatus Gribaldobacteria</taxon>
    </lineage>
</organism>
<accession>A0A2H0UVK5</accession>
<name>A0A2H0UVK5_9BACT</name>
<dbReference type="AlphaFoldDB" id="A0A2H0UVK5"/>
<dbReference type="EMBL" id="PFAV01000073">
    <property type="protein sequence ID" value="PIR90835.1"/>
    <property type="molecule type" value="Genomic_DNA"/>
</dbReference>
<evidence type="ECO:0000313" key="2">
    <source>
        <dbReference type="Proteomes" id="UP000228906"/>
    </source>
</evidence>
<reference evidence="2" key="1">
    <citation type="submission" date="2017-09" db="EMBL/GenBank/DDBJ databases">
        <title>Depth-based differentiation of microbial function through sediment-hosted aquifers and enrichment of novel symbionts in the deep terrestrial subsurface.</title>
        <authorList>
            <person name="Probst A.J."/>
            <person name="Ladd B."/>
            <person name="Jarett J.K."/>
            <person name="Geller-Mcgrath D.E."/>
            <person name="Sieber C.M.K."/>
            <person name="Emerson J.B."/>
            <person name="Anantharaman K."/>
            <person name="Thomas B.C."/>
            <person name="Malmstrom R."/>
            <person name="Stieglmeier M."/>
            <person name="Klingl A."/>
            <person name="Woyke T."/>
            <person name="Ryan C.M."/>
            <person name="Banfield J.F."/>
        </authorList>
    </citation>
    <scope>NUCLEOTIDE SEQUENCE [LARGE SCALE GENOMIC DNA]</scope>
</reference>
<dbReference type="Proteomes" id="UP000228906">
    <property type="component" value="Unassembled WGS sequence"/>
</dbReference>
<gene>
    <name evidence="1" type="ORF">COU03_03945</name>
</gene>
<sequence length="72" mass="8634">MVIERKDKKGGAKFMRTDFVRINFALLKRITENAFYIFHRKTSSDSGCLIEYEYMAIVLYYSFKYNYANHCL</sequence>
<evidence type="ECO:0000313" key="1">
    <source>
        <dbReference type="EMBL" id="PIR90835.1"/>
    </source>
</evidence>
<protein>
    <submittedName>
        <fullName evidence="1">Uncharacterized protein</fullName>
    </submittedName>
</protein>